<gene>
    <name evidence="2" type="ORF">LCGC14_2834960</name>
</gene>
<dbReference type="Gene3D" id="3.40.50.720">
    <property type="entry name" value="NAD(P)-binding Rossmann-like Domain"/>
    <property type="match status" value="1"/>
</dbReference>
<name>A0A0F9ALC2_9ZZZZ</name>
<comment type="caution">
    <text evidence="2">The sequence shown here is derived from an EMBL/GenBank/DDBJ whole genome shotgun (WGS) entry which is preliminary data.</text>
</comment>
<dbReference type="InterPro" id="IPR001509">
    <property type="entry name" value="Epimerase_deHydtase"/>
</dbReference>
<dbReference type="InterPro" id="IPR036291">
    <property type="entry name" value="NAD(P)-bd_dom_sf"/>
</dbReference>
<dbReference type="AlphaFoldDB" id="A0A0F9ALC2"/>
<dbReference type="SUPFAM" id="SSF51735">
    <property type="entry name" value="NAD(P)-binding Rossmann-fold domains"/>
    <property type="match status" value="1"/>
</dbReference>
<sequence length="164" mass="18519">MGTPYSVQKYMQELYVDLYNKLYDVPALMLRYFNVYGTKRQTEKGSYPNVLAAFSKQKKGKGKIYVTGDGEQSRDMIHVYDVVDANITAMNSVLKDCEVFNIGTGKAVSINDIAKSFGCPIEYIEPRPGEAKHLYANIKKAEKMLGWKANISFDDGIQSYLNET</sequence>
<organism evidence="2">
    <name type="scientific">marine sediment metagenome</name>
    <dbReference type="NCBI Taxonomy" id="412755"/>
    <lineage>
        <taxon>unclassified sequences</taxon>
        <taxon>metagenomes</taxon>
        <taxon>ecological metagenomes</taxon>
    </lineage>
</organism>
<feature type="domain" description="NAD-dependent epimerase/dehydratase" evidence="1">
    <location>
        <begin position="3"/>
        <end position="103"/>
    </location>
</feature>
<protein>
    <recommendedName>
        <fullName evidence="1">NAD-dependent epimerase/dehydratase domain-containing protein</fullName>
    </recommendedName>
</protein>
<dbReference type="PANTHER" id="PTHR43725">
    <property type="entry name" value="UDP-GLUCOSE 4-EPIMERASE"/>
    <property type="match status" value="1"/>
</dbReference>
<dbReference type="EMBL" id="LAZR01054095">
    <property type="protein sequence ID" value="KKK79294.1"/>
    <property type="molecule type" value="Genomic_DNA"/>
</dbReference>
<dbReference type="Pfam" id="PF01370">
    <property type="entry name" value="Epimerase"/>
    <property type="match status" value="1"/>
</dbReference>
<evidence type="ECO:0000259" key="1">
    <source>
        <dbReference type="Pfam" id="PF01370"/>
    </source>
</evidence>
<evidence type="ECO:0000313" key="2">
    <source>
        <dbReference type="EMBL" id="KKK79294.1"/>
    </source>
</evidence>
<reference evidence="2" key="1">
    <citation type="journal article" date="2015" name="Nature">
        <title>Complex archaea that bridge the gap between prokaryotes and eukaryotes.</title>
        <authorList>
            <person name="Spang A."/>
            <person name="Saw J.H."/>
            <person name="Jorgensen S.L."/>
            <person name="Zaremba-Niedzwiedzka K."/>
            <person name="Martijn J."/>
            <person name="Lind A.E."/>
            <person name="van Eijk R."/>
            <person name="Schleper C."/>
            <person name="Guy L."/>
            <person name="Ettema T.J."/>
        </authorList>
    </citation>
    <scope>NUCLEOTIDE SEQUENCE</scope>
</reference>
<proteinExistence type="predicted"/>
<accession>A0A0F9ALC2</accession>
<dbReference type="Gene3D" id="3.90.25.10">
    <property type="entry name" value="UDP-galactose 4-epimerase, domain 1"/>
    <property type="match status" value="1"/>
</dbReference>